<gene>
    <name evidence="2" type="ORF">OCL97_02795</name>
</gene>
<evidence type="ECO:0000313" key="2">
    <source>
        <dbReference type="EMBL" id="MFD3262890.1"/>
    </source>
</evidence>
<protein>
    <submittedName>
        <fullName evidence="2">GNAT family N-acetyltransferase</fullName>
        <ecNumber evidence="2">2.3.1.-</ecNumber>
    </submittedName>
</protein>
<dbReference type="EMBL" id="JAOTJD010000003">
    <property type="protein sequence ID" value="MFD3262890.1"/>
    <property type="molecule type" value="Genomic_DNA"/>
</dbReference>
<organism evidence="2 3">
    <name type="scientific">Phenylobacterium ferrooxidans</name>
    <dbReference type="NCBI Taxonomy" id="2982689"/>
    <lineage>
        <taxon>Bacteria</taxon>
        <taxon>Pseudomonadati</taxon>
        <taxon>Pseudomonadota</taxon>
        <taxon>Alphaproteobacteria</taxon>
        <taxon>Caulobacterales</taxon>
        <taxon>Caulobacteraceae</taxon>
        <taxon>Phenylobacterium</taxon>
    </lineage>
</organism>
<feature type="domain" description="BioF2-like acetyltransferase" evidence="1">
    <location>
        <begin position="152"/>
        <end position="296"/>
    </location>
</feature>
<evidence type="ECO:0000313" key="3">
    <source>
        <dbReference type="Proteomes" id="UP001598130"/>
    </source>
</evidence>
<keyword evidence="2" id="KW-0808">Transferase</keyword>
<dbReference type="GO" id="GO:0016746">
    <property type="term" value="F:acyltransferase activity"/>
    <property type="evidence" value="ECO:0007669"/>
    <property type="project" value="UniProtKB-KW"/>
</dbReference>
<evidence type="ECO:0000259" key="1">
    <source>
        <dbReference type="Pfam" id="PF13480"/>
    </source>
</evidence>
<dbReference type="InterPro" id="IPR016181">
    <property type="entry name" value="Acyl_CoA_acyltransferase"/>
</dbReference>
<dbReference type="Gene3D" id="3.40.630.30">
    <property type="match status" value="1"/>
</dbReference>
<comment type="caution">
    <text evidence="2">The sequence shown here is derived from an EMBL/GenBank/DDBJ whole genome shotgun (WGS) entry which is preliminary data.</text>
</comment>
<sequence>MLSAETFHPNDLSETDISTWRMLCASRPEFANPLMGPDFALAVGKVRPDARVTVWRWPGRTAGFLAYHRRPGSYARPIGAPLSDYHGLVAEQGLDADEAMAVAGLSVYRFTGLTDPNRAFAGCGVVQRESFVIELETTAEAYLEALRAASPKRFKNYRRLDHKLDREVGELSIRGADRDQAAFDTLLRWKREQLARTGAHGFLNADWTQGLLQSLFERQAGDFQGLMVNLYARDRLVAGHFGVRQGGVYHPWIASTDPELAAWSPGQVFLGRAIAAMPQMGLTTYDLGPGHEHYKRPYALTTRMIGEGVATAANLGGRAAQVSEQAWSLAGAHGQGPVGRLRRRLDIIASSELSFTGRARGLAQAIGARVRRQPADLEAV</sequence>
<keyword evidence="3" id="KW-1185">Reference proteome</keyword>
<dbReference type="Pfam" id="PF13480">
    <property type="entry name" value="Acetyltransf_6"/>
    <property type="match status" value="1"/>
</dbReference>
<reference evidence="2 3" key="1">
    <citation type="submission" date="2022-09" db="EMBL/GenBank/DDBJ databases">
        <title>New species of Phenylobacterium.</title>
        <authorList>
            <person name="Mieszkin S."/>
        </authorList>
    </citation>
    <scope>NUCLEOTIDE SEQUENCE [LARGE SCALE GENOMIC DNA]</scope>
    <source>
        <strain evidence="2 3">HK31-G</strain>
    </source>
</reference>
<name>A0ABW6CIU9_9CAUL</name>
<dbReference type="EC" id="2.3.1.-" evidence="2"/>
<dbReference type="RefSeq" id="WP_377367407.1">
    <property type="nucleotide sequence ID" value="NZ_JAOTJD010000003.1"/>
</dbReference>
<dbReference type="SUPFAM" id="SSF55729">
    <property type="entry name" value="Acyl-CoA N-acyltransferases (Nat)"/>
    <property type="match status" value="1"/>
</dbReference>
<keyword evidence="2" id="KW-0012">Acyltransferase</keyword>
<proteinExistence type="predicted"/>
<accession>A0ABW6CIU9</accession>
<dbReference type="Proteomes" id="UP001598130">
    <property type="component" value="Unassembled WGS sequence"/>
</dbReference>
<dbReference type="InterPro" id="IPR038740">
    <property type="entry name" value="BioF2-like_GNAT_dom"/>
</dbReference>